<name>A0A7X9WWV8_9SPHN</name>
<keyword evidence="2" id="KW-1185">Reference proteome</keyword>
<evidence type="ECO:0000313" key="1">
    <source>
        <dbReference type="EMBL" id="NML11373.1"/>
    </source>
</evidence>
<dbReference type="RefSeq" id="WP_169573902.1">
    <property type="nucleotide sequence ID" value="NZ_JABBFV010000010.1"/>
</dbReference>
<evidence type="ECO:0008006" key="3">
    <source>
        <dbReference type="Google" id="ProtNLM"/>
    </source>
</evidence>
<evidence type="ECO:0000313" key="2">
    <source>
        <dbReference type="Proteomes" id="UP000519023"/>
    </source>
</evidence>
<proteinExistence type="predicted"/>
<comment type="caution">
    <text evidence="1">The sequence shown here is derived from an EMBL/GenBank/DDBJ whole genome shotgun (WGS) entry which is preliminary data.</text>
</comment>
<gene>
    <name evidence="1" type="ORF">HHL08_14655</name>
</gene>
<reference evidence="1 2" key="1">
    <citation type="submission" date="2020-04" db="EMBL/GenBank/DDBJ databases">
        <title>Sphingobium sp. AR-3-1 isolated from Arctic soil.</title>
        <authorList>
            <person name="Dahal R.H."/>
            <person name="Chaudhary D.K."/>
        </authorList>
    </citation>
    <scope>NUCLEOTIDE SEQUENCE [LARGE SCALE GENOMIC DNA]</scope>
    <source>
        <strain evidence="1 2">AR-3-1</strain>
    </source>
</reference>
<dbReference type="Proteomes" id="UP000519023">
    <property type="component" value="Unassembled WGS sequence"/>
</dbReference>
<organism evidence="1 2">
    <name type="scientific">Sphingobium psychrophilum</name>
    <dbReference type="NCBI Taxonomy" id="2728834"/>
    <lineage>
        <taxon>Bacteria</taxon>
        <taxon>Pseudomonadati</taxon>
        <taxon>Pseudomonadota</taxon>
        <taxon>Alphaproteobacteria</taxon>
        <taxon>Sphingomonadales</taxon>
        <taxon>Sphingomonadaceae</taxon>
        <taxon>Sphingobium</taxon>
    </lineage>
</organism>
<protein>
    <recommendedName>
        <fullName evidence="3">Phosphatidate cytidylyltransferase</fullName>
    </recommendedName>
</protein>
<dbReference type="AlphaFoldDB" id="A0A7X9WWV8"/>
<sequence length="292" mass="31895">MPNNLLPLVTAELSAPADPRAAAMAGALAAQYPQAARAVLFYGSCLREKNLDGLMLDFYLIVSDYPAAYGKSWLARANRLIPPNVFPFEHQGLIAKYAVLSEADFARLNSMDADNVSVWARFAQPSRLLWAADDLARQRAIAAVAQAAPTLLALARPMAAGQGDALALWRTGFTLTYNAELRAEKTGRSLSIVDADPDRYRRVGDAALADGLPSSPADAPARWRSLQRRGKRLSVIRLAKASFTYAGGIDYLAWKINRHAGTQIAIKPWQRRWPLLGAVTLLPRLFRGGAIR</sequence>
<dbReference type="EMBL" id="JABBFV010000010">
    <property type="protein sequence ID" value="NML11373.1"/>
    <property type="molecule type" value="Genomic_DNA"/>
</dbReference>
<accession>A0A7X9WWV8</accession>